<accession>A0A1H9U2R6</accession>
<evidence type="ECO:0008006" key="3">
    <source>
        <dbReference type="Google" id="ProtNLM"/>
    </source>
</evidence>
<evidence type="ECO:0000313" key="1">
    <source>
        <dbReference type="EMBL" id="SES03538.1"/>
    </source>
</evidence>
<dbReference type="RefSeq" id="WP_075001165.1">
    <property type="nucleotide sequence ID" value="NZ_FOGO01000007.1"/>
</dbReference>
<protein>
    <recommendedName>
        <fullName evidence="3">EscE/YscE/SsaE family type III secretion system needle protein co-chaperone</fullName>
    </recommendedName>
</protein>
<name>A0A1H9U2R6_9ACTN</name>
<dbReference type="Proteomes" id="UP000182841">
    <property type="component" value="Unassembled WGS sequence"/>
</dbReference>
<gene>
    <name evidence="1" type="ORF">SAMN05421870_107246</name>
</gene>
<dbReference type="OrthoDB" id="4288698at2"/>
<keyword evidence="2" id="KW-1185">Reference proteome</keyword>
<dbReference type="AlphaFoldDB" id="A0A1H9U2R6"/>
<dbReference type="EMBL" id="FOGO01000007">
    <property type="protein sequence ID" value="SES03538.1"/>
    <property type="molecule type" value="Genomic_DNA"/>
</dbReference>
<proteinExistence type="predicted"/>
<organism evidence="1 2">
    <name type="scientific">Streptomyces qinglanensis</name>
    <dbReference type="NCBI Taxonomy" id="943816"/>
    <lineage>
        <taxon>Bacteria</taxon>
        <taxon>Bacillati</taxon>
        <taxon>Actinomycetota</taxon>
        <taxon>Actinomycetes</taxon>
        <taxon>Kitasatosporales</taxon>
        <taxon>Streptomycetaceae</taxon>
        <taxon>Streptomyces</taxon>
    </lineage>
</organism>
<evidence type="ECO:0000313" key="2">
    <source>
        <dbReference type="Proteomes" id="UP000182841"/>
    </source>
</evidence>
<reference evidence="2" key="1">
    <citation type="submission" date="2016-10" db="EMBL/GenBank/DDBJ databases">
        <authorList>
            <person name="Varghese N."/>
            <person name="Submissions S."/>
        </authorList>
    </citation>
    <scope>NUCLEOTIDE SEQUENCE [LARGE SCALE GENOMIC DNA]</scope>
    <source>
        <strain evidence="2">CGMCC 4.6825</strain>
    </source>
</reference>
<sequence length="70" mass="7407">MAGVPSYRELAERTLDQTAQELNAMPQGNVSAHEIQARAAKAQVYALVAATQALLEIGDTLRGALKRGDG</sequence>